<dbReference type="RefSeq" id="XP_028489653.1">
    <property type="nucleotide sequence ID" value="XM_028629409.1"/>
</dbReference>
<sequence length="245" mass="24640">MRLLTSLFAAALLVTSVVAQGKVAFTEWPPAVTVGQPATLRWTGATDSPVTITLKRGDANDLKNVEVLTSDARGGTFQWTPSPDLTDGSDYAFQITQDGQVNYSGLITLSGGSVSAAPVSTASAASATSTPAATVHSAATSSRLTTAVTSSSTTTSASHRKEGTLTSKTPVFGTGSVTAPRNTTFKPATLSSTAYSTAGPVTTTSAASKTTNAKNGLATASTGGASSLTGSVALILSLFAAFYVM</sequence>
<evidence type="ECO:0000313" key="6">
    <source>
        <dbReference type="EMBL" id="RWR00009.1"/>
    </source>
</evidence>
<dbReference type="Proteomes" id="UP000283841">
    <property type="component" value="Unassembled WGS sequence"/>
</dbReference>
<evidence type="ECO:0000256" key="3">
    <source>
        <dbReference type="SAM" id="Phobius"/>
    </source>
</evidence>
<reference evidence="6 7" key="1">
    <citation type="journal article" date="2018" name="Front. Microbiol.">
        <title>Genomic and genetic insights into a cosmopolitan fungus, Paecilomyces variotii (Eurotiales).</title>
        <authorList>
            <person name="Urquhart A.S."/>
            <person name="Mondo S.J."/>
            <person name="Makela M.R."/>
            <person name="Hane J.K."/>
            <person name="Wiebenga A."/>
            <person name="He G."/>
            <person name="Mihaltcheva S."/>
            <person name="Pangilinan J."/>
            <person name="Lipzen A."/>
            <person name="Barry K."/>
            <person name="de Vries R.P."/>
            <person name="Grigoriev I.V."/>
            <person name="Idnurm A."/>
        </authorList>
    </citation>
    <scope>NUCLEOTIDE SEQUENCE [LARGE SCALE GENOMIC DNA]</scope>
    <source>
        <strain evidence="6 7">CBS 101075</strain>
    </source>
</reference>
<keyword evidence="3" id="KW-0472">Membrane</keyword>
<evidence type="ECO:0000256" key="2">
    <source>
        <dbReference type="SAM" id="MobiDB-lite"/>
    </source>
</evidence>
<dbReference type="Pfam" id="PF10342">
    <property type="entry name" value="Kre9_KNH"/>
    <property type="match status" value="1"/>
</dbReference>
<evidence type="ECO:0000256" key="1">
    <source>
        <dbReference type="ARBA" id="ARBA00022729"/>
    </source>
</evidence>
<evidence type="ECO:0000313" key="7">
    <source>
        <dbReference type="Proteomes" id="UP000283841"/>
    </source>
</evidence>
<evidence type="ECO:0000259" key="5">
    <source>
        <dbReference type="Pfam" id="PF10342"/>
    </source>
</evidence>
<proteinExistence type="predicted"/>
<dbReference type="OrthoDB" id="5589325at2759"/>
<dbReference type="InterPro" id="IPR052982">
    <property type="entry name" value="SRP1/TIP1-like"/>
</dbReference>
<dbReference type="GeneID" id="39598686"/>
<dbReference type="PANTHER" id="PTHR40633:SF6">
    <property type="entry name" value="MATRIX PROTEIN, PUTATIVE (AFU_ORTHOLOGUE AFUA_8G05410)-RELATED"/>
    <property type="match status" value="1"/>
</dbReference>
<dbReference type="PANTHER" id="PTHR40633">
    <property type="entry name" value="MATRIX PROTEIN, PUTATIVE (AFU_ORTHOLOGUE AFUA_8G05410)-RELATED"/>
    <property type="match status" value="1"/>
</dbReference>
<name>A0A443I7I1_BYSSP</name>
<organism evidence="6 7">
    <name type="scientific">Byssochlamys spectabilis</name>
    <name type="common">Paecilomyces variotii</name>
    <dbReference type="NCBI Taxonomy" id="264951"/>
    <lineage>
        <taxon>Eukaryota</taxon>
        <taxon>Fungi</taxon>
        <taxon>Dikarya</taxon>
        <taxon>Ascomycota</taxon>
        <taxon>Pezizomycotina</taxon>
        <taxon>Eurotiomycetes</taxon>
        <taxon>Eurotiomycetidae</taxon>
        <taxon>Eurotiales</taxon>
        <taxon>Thermoascaceae</taxon>
        <taxon>Paecilomyces</taxon>
    </lineage>
</organism>
<feature type="domain" description="Yeast cell wall synthesis Kre9/Knh1-like N-terminal" evidence="5">
    <location>
        <begin position="32"/>
        <end position="105"/>
    </location>
</feature>
<keyword evidence="7" id="KW-1185">Reference proteome</keyword>
<dbReference type="InterPro" id="IPR018466">
    <property type="entry name" value="Kre9/Knh1-like_N"/>
</dbReference>
<feature type="compositionally biased region" description="Low complexity" evidence="2">
    <location>
        <begin position="127"/>
        <end position="157"/>
    </location>
</feature>
<keyword evidence="1 4" id="KW-0732">Signal</keyword>
<protein>
    <submittedName>
        <fullName evidence="6">Ser-Thr-rich glycosyl-phosphatidyl-inositol-anchored membrane family-domain-containing protein</fullName>
    </submittedName>
</protein>
<feature type="signal peptide" evidence="4">
    <location>
        <begin position="1"/>
        <end position="19"/>
    </location>
</feature>
<feature type="region of interest" description="Disordered" evidence="2">
    <location>
        <begin position="127"/>
        <end position="178"/>
    </location>
</feature>
<feature type="transmembrane region" description="Helical" evidence="3">
    <location>
        <begin position="224"/>
        <end position="244"/>
    </location>
</feature>
<dbReference type="AlphaFoldDB" id="A0A443I7I1"/>
<feature type="chain" id="PRO_5019290556" evidence="4">
    <location>
        <begin position="20"/>
        <end position="245"/>
    </location>
</feature>
<dbReference type="VEuPathDB" id="FungiDB:C8Q69DRAFT_45000"/>
<dbReference type="EMBL" id="RCNU01000001">
    <property type="protein sequence ID" value="RWR00009.1"/>
    <property type="molecule type" value="Genomic_DNA"/>
</dbReference>
<evidence type="ECO:0000256" key="4">
    <source>
        <dbReference type="SAM" id="SignalP"/>
    </source>
</evidence>
<accession>A0A443I7I1</accession>
<dbReference type="STRING" id="264951.A0A443I7I1"/>
<gene>
    <name evidence="6" type="ORF">C8Q69DRAFT_45000</name>
</gene>
<keyword evidence="3" id="KW-0812">Transmembrane</keyword>
<comment type="caution">
    <text evidence="6">The sequence shown here is derived from an EMBL/GenBank/DDBJ whole genome shotgun (WGS) entry which is preliminary data.</text>
</comment>
<keyword evidence="3" id="KW-1133">Transmembrane helix</keyword>
<feature type="compositionally biased region" description="Polar residues" evidence="2">
    <location>
        <begin position="164"/>
        <end position="178"/>
    </location>
</feature>